<gene>
    <name evidence="1" type="ORF">AYBTSS11_LOCUS10019</name>
</gene>
<proteinExistence type="predicted"/>
<accession>A0AA86V876</accession>
<dbReference type="AlphaFoldDB" id="A0AA86V876"/>
<protein>
    <submittedName>
        <fullName evidence="1">Uncharacterized protein</fullName>
    </submittedName>
</protein>
<dbReference type="Proteomes" id="UP001189624">
    <property type="component" value="Chromosome 3"/>
</dbReference>
<evidence type="ECO:0000313" key="2">
    <source>
        <dbReference type="Proteomes" id="UP001189624"/>
    </source>
</evidence>
<feature type="non-terminal residue" evidence="1">
    <location>
        <position position="1"/>
    </location>
</feature>
<reference evidence="1" key="1">
    <citation type="submission" date="2023-10" db="EMBL/GenBank/DDBJ databases">
        <authorList>
            <person name="Domelevo Entfellner J.-B."/>
        </authorList>
    </citation>
    <scope>NUCLEOTIDE SEQUENCE</scope>
</reference>
<name>A0AA86V876_9FABA</name>
<dbReference type="Gramene" id="rna-AYBTSS11_LOCUS10019">
    <property type="protein sequence ID" value="CAJ1940984.1"/>
    <property type="gene ID" value="gene-AYBTSS11_LOCUS10019"/>
</dbReference>
<evidence type="ECO:0000313" key="1">
    <source>
        <dbReference type="EMBL" id="CAJ1940984.1"/>
    </source>
</evidence>
<dbReference type="EMBL" id="OY731400">
    <property type="protein sequence ID" value="CAJ1940984.1"/>
    <property type="molecule type" value="Genomic_DNA"/>
</dbReference>
<organism evidence="1 2">
    <name type="scientific">Sphenostylis stenocarpa</name>
    <dbReference type="NCBI Taxonomy" id="92480"/>
    <lineage>
        <taxon>Eukaryota</taxon>
        <taxon>Viridiplantae</taxon>
        <taxon>Streptophyta</taxon>
        <taxon>Embryophyta</taxon>
        <taxon>Tracheophyta</taxon>
        <taxon>Spermatophyta</taxon>
        <taxon>Magnoliopsida</taxon>
        <taxon>eudicotyledons</taxon>
        <taxon>Gunneridae</taxon>
        <taxon>Pentapetalae</taxon>
        <taxon>rosids</taxon>
        <taxon>fabids</taxon>
        <taxon>Fabales</taxon>
        <taxon>Fabaceae</taxon>
        <taxon>Papilionoideae</taxon>
        <taxon>50 kb inversion clade</taxon>
        <taxon>NPAAA clade</taxon>
        <taxon>indigoferoid/millettioid clade</taxon>
        <taxon>Phaseoleae</taxon>
        <taxon>Sphenostylis</taxon>
    </lineage>
</organism>
<sequence>VTQTRIGKKQIHKMWNKDIKNHSFNVSKNMMCSKGRRYIEDKYEFILINSNHKLMTNESYVLVKPKHPDLYNMPEKQLSE</sequence>
<keyword evidence="2" id="KW-1185">Reference proteome</keyword>